<sequence length="198" mass="22933">MSEPGLRRRRQRYCSFMEVMRSYLDSGKWRTFMDIHCDDRHEGRVFFLMFNRSRRAINFVRLCTGQNAPGYRGLRLHDGYRDVPGVARSFPLVKGGVELDNKRAVRPNTEFNNFDEDIENRNIYDRAVHPGLVTGSMTHEHGKEARFYVNLYCKTDIDTSSFGKVTNGLSILRQYFHTITKENAQPIIGDCGIMVPLS</sequence>
<dbReference type="Pfam" id="PF00160">
    <property type="entry name" value="Pro_isomerase"/>
    <property type="match status" value="1"/>
</dbReference>
<evidence type="ECO:0000313" key="3">
    <source>
        <dbReference type="Proteomes" id="UP000747542"/>
    </source>
</evidence>
<dbReference type="GO" id="GO:0003755">
    <property type="term" value="F:peptidyl-prolyl cis-trans isomerase activity"/>
    <property type="evidence" value="ECO:0007669"/>
    <property type="project" value="InterPro"/>
</dbReference>
<dbReference type="EMBL" id="JAHLQT010023519">
    <property type="protein sequence ID" value="KAG7165802.1"/>
    <property type="molecule type" value="Genomic_DNA"/>
</dbReference>
<dbReference type="SUPFAM" id="SSF50891">
    <property type="entry name" value="Cyclophilin-like"/>
    <property type="match status" value="1"/>
</dbReference>
<dbReference type="AlphaFoldDB" id="A0A8J5MWD7"/>
<keyword evidence="2" id="KW-0413">Isomerase</keyword>
<gene>
    <name evidence="2" type="primary">Ppib-L5</name>
    <name evidence="2" type="ORF">Hamer_G026667</name>
</gene>
<comment type="caution">
    <text evidence="2">The sequence shown here is derived from an EMBL/GenBank/DDBJ whole genome shotgun (WGS) entry which is preliminary data.</text>
</comment>
<accession>A0A8J5MWD7</accession>
<reference evidence="2" key="1">
    <citation type="journal article" date="2021" name="Sci. Adv.">
        <title>The American lobster genome reveals insights on longevity, neural, and immune adaptations.</title>
        <authorList>
            <person name="Polinski J.M."/>
            <person name="Zimin A.V."/>
            <person name="Clark K.F."/>
            <person name="Kohn A.B."/>
            <person name="Sadowski N."/>
            <person name="Timp W."/>
            <person name="Ptitsyn A."/>
            <person name="Khanna P."/>
            <person name="Romanova D.Y."/>
            <person name="Williams P."/>
            <person name="Greenwood S.J."/>
            <person name="Moroz L.L."/>
            <person name="Walt D.R."/>
            <person name="Bodnar A.G."/>
        </authorList>
    </citation>
    <scope>NUCLEOTIDE SEQUENCE</scope>
    <source>
        <strain evidence="2">GMGI-L3</strain>
    </source>
</reference>
<dbReference type="InterPro" id="IPR002130">
    <property type="entry name" value="Cyclophilin-type_PPIase_dom"/>
</dbReference>
<dbReference type="InterPro" id="IPR029000">
    <property type="entry name" value="Cyclophilin-like_dom_sf"/>
</dbReference>
<protein>
    <submittedName>
        <fullName evidence="2">Peptidyl-prolyl cis-trans isomerase B-like 5</fullName>
    </submittedName>
</protein>
<dbReference type="Gene3D" id="2.40.100.10">
    <property type="entry name" value="Cyclophilin-like"/>
    <property type="match status" value="1"/>
</dbReference>
<feature type="domain" description="PPIase cyclophilin-type" evidence="1">
    <location>
        <begin position="33"/>
        <end position="185"/>
    </location>
</feature>
<organism evidence="2 3">
    <name type="scientific">Homarus americanus</name>
    <name type="common">American lobster</name>
    <dbReference type="NCBI Taxonomy" id="6706"/>
    <lineage>
        <taxon>Eukaryota</taxon>
        <taxon>Metazoa</taxon>
        <taxon>Ecdysozoa</taxon>
        <taxon>Arthropoda</taxon>
        <taxon>Crustacea</taxon>
        <taxon>Multicrustacea</taxon>
        <taxon>Malacostraca</taxon>
        <taxon>Eumalacostraca</taxon>
        <taxon>Eucarida</taxon>
        <taxon>Decapoda</taxon>
        <taxon>Pleocyemata</taxon>
        <taxon>Astacidea</taxon>
        <taxon>Nephropoidea</taxon>
        <taxon>Nephropidae</taxon>
        <taxon>Homarus</taxon>
    </lineage>
</organism>
<evidence type="ECO:0000259" key="1">
    <source>
        <dbReference type="Pfam" id="PF00160"/>
    </source>
</evidence>
<dbReference type="Proteomes" id="UP000747542">
    <property type="component" value="Unassembled WGS sequence"/>
</dbReference>
<keyword evidence="3" id="KW-1185">Reference proteome</keyword>
<proteinExistence type="predicted"/>
<name>A0A8J5MWD7_HOMAM</name>
<evidence type="ECO:0000313" key="2">
    <source>
        <dbReference type="EMBL" id="KAG7165802.1"/>
    </source>
</evidence>